<dbReference type="AlphaFoldDB" id="A0A914R3B7"/>
<feature type="coiled-coil region" evidence="1">
    <location>
        <begin position="1"/>
        <end position="39"/>
    </location>
</feature>
<name>A0A914R3B7_PAREQ</name>
<proteinExistence type="predicted"/>
<evidence type="ECO:0000313" key="2">
    <source>
        <dbReference type="Proteomes" id="UP000887564"/>
    </source>
</evidence>
<protein>
    <submittedName>
        <fullName evidence="3">Uncharacterized protein</fullName>
    </submittedName>
</protein>
<evidence type="ECO:0000256" key="1">
    <source>
        <dbReference type="SAM" id="Coils"/>
    </source>
</evidence>
<evidence type="ECO:0000313" key="3">
    <source>
        <dbReference type="WBParaSite" id="PEQ_0000075301-mRNA-1"/>
    </source>
</evidence>
<accession>A0A914R3B7</accession>
<keyword evidence="2" id="KW-1185">Reference proteome</keyword>
<dbReference type="WBParaSite" id="PEQ_0000075301-mRNA-1">
    <property type="protein sequence ID" value="PEQ_0000075301-mRNA-1"/>
    <property type="gene ID" value="PEQ_0000075301"/>
</dbReference>
<reference evidence="3" key="1">
    <citation type="submission" date="2022-11" db="UniProtKB">
        <authorList>
            <consortium name="WormBaseParasite"/>
        </authorList>
    </citation>
    <scope>IDENTIFICATION</scope>
</reference>
<organism evidence="2 3">
    <name type="scientific">Parascaris equorum</name>
    <name type="common">Equine roundworm</name>
    <dbReference type="NCBI Taxonomy" id="6256"/>
    <lineage>
        <taxon>Eukaryota</taxon>
        <taxon>Metazoa</taxon>
        <taxon>Ecdysozoa</taxon>
        <taxon>Nematoda</taxon>
        <taxon>Chromadorea</taxon>
        <taxon>Rhabditida</taxon>
        <taxon>Spirurina</taxon>
        <taxon>Ascaridomorpha</taxon>
        <taxon>Ascaridoidea</taxon>
        <taxon>Ascarididae</taxon>
        <taxon>Parascaris</taxon>
    </lineage>
</organism>
<dbReference type="Proteomes" id="UP000887564">
    <property type="component" value="Unplaced"/>
</dbReference>
<keyword evidence="1" id="KW-0175">Coiled coil</keyword>
<sequence>LEEHLIEYEESQEKLTRELEDCQEQQKDLEAQVAEFSKQADLICTKQSAMQAKREESMKK</sequence>